<dbReference type="Proteomes" id="UP001497392">
    <property type="component" value="Unassembled WGS sequence"/>
</dbReference>
<evidence type="ECO:0000313" key="3">
    <source>
        <dbReference type="Proteomes" id="UP001497392"/>
    </source>
</evidence>
<evidence type="ECO:0000313" key="2">
    <source>
        <dbReference type="EMBL" id="CAL5228485.1"/>
    </source>
</evidence>
<proteinExistence type="predicted"/>
<gene>
    <name evidence="2" type="primary">g11628</name>
    <name evidence="2" type="ORF">VP750_LOCUS10391</name>
</gene>
<comment type="caution">
    <text evidence="2">The sequence shown here is derived from an EMBL/GenBank/DDBJ whole genome shotgun (WGS) entry which is preliminary data.</text>
</comment>
<protein>
    <submittedName>
        <fullName evidence="2">G11628 protein</fullName>
    </submittedName>
</protein>
<feature type="region of interest" description="Disordered" evidence="1">
    <location>
        <begin position="1"/>
        <end position="22"/>
    </location>
</feature>
<dbReference type="EMBL" id="CAXHTA020000018">
    <property type="protein sequence ID" value="CAL5228485.1"/>
    <property type="molecule type" value="Genomic_DNA"/>
</dbReference>
<reference evidence="2 3" key="1">
    <citation type="submission" date="2024-06" db="EMBL/GenBank/DDBJ databases">
        <authorList>
            <person name="Kraege A."/>
            <person name="Thomma B."/>
        </authorList>
    </citation>
    <scope>NUCLEOTIDE SEQUENCE [LARGE SCALE GENOMIC DNA]</scope>
</reference>
<organism evidence="2 3">
    <name type="scientific">Coccomyxa viridis</name>
    <dbReference type="NCBI Taxonomy" id="1274662"/>
    <lineage>
        <taxon>Eukaryota</taxon>
        <taxon>Viridiplantae</taxon>
        <taxon>Chlorophyta</taxon>
        <taxon>core chlorophytes</taxon>
        <taxon>Trebouxiophyceae</taxon>
        <taxon>Trebouxiophyceae incertae sedis</taxon>
        <taxon>Coccomyxaceae</taxon>
        <taxon>Coccomyxa</taxon>
    </lineage>
</organism>
<name>A0ABP1G8D0_9CHLO</name>
<sequence>MAEPSASASPLPEEHSRQSGAQRAAYFTQTLLPNIPTDRQLLIGGDFNCVARQLDVLGPDSSVLGRTTGYYDGLRIAETDRQLFDI</sequence>
<keyword evidence="3" id="KW-1185">Reference proteome</keyword>
<accession>A0ABP1G8D0</accession>
<evidence type="ECO:0000256" key="1">
    <source>
        <dbReference type="SAM" id="MobiDB-lite"/>
    </source>
</evidence>